<evidence type="ECO:0000313" key="3">
    <source>
        <dbReference type="Proteomes" id="UP000001915"/>
    </source>
</evidence>
<dbReference type="eggNOG" id="COG3951">
    <property type="taxonomic scope" value="Bacteria"/>
</dbReference>
<dbReference type="Proteomes" id="UP000001915">
    <property type="component" value="Chromosome"/>
</dbReference>
<keyword evidence="2" id="KW-0969">Cilium</keyword>
<dbReference type="AlphaFoldDB" id="D5U6A1"/>
<dbReference type="KEGG" id="brm:Bmur_2531"/>
<dbReference type="STRING" id="526224.Bmur_2531"/>
<protein>
    <submittedName>
        <fullName evidence="2">Flagellar protein FlgJ-like protein</fullName>
    </submittedName>
</protein>
<feature type="domain" description="Flagellar protein FlgJ N-terminal" evidence="1">
    <location>
        <begin position="75"/>
        <end position="123"/>
    </location>
</feature>
<keyword evidence="2" id="KW-0966">Cell projection</keyword>
<evidence type="ECO:0000313" key="2">
    <source>
        <dbReference type="EMBL" id="ADG72600.1"/>
    </source>
</evidence>
<dbReference type="EMBL" id="CP001959">
    <property type="protein sequence ID" value="ADG72600.1"/>
    <property type="molecule type" value="Genomic_DNA"/>
</dbReference>
<name>D5U6A1_BRAM5</name>
<organism evidence="2 3">
    <name type="scientific">Brachyspira murdochii (strain ATCC 51284 / DSM 12563 / 56-150)</name>
    <name type="common">Serpulina murdochii</name>
    <dbReference type="NCBI Taxonomy" id="526224"/>
    <lineage>
        <taxon>Bacteria</taxon>
        <taxon>Pseudomonadati</taxon>
        <taxon>Spirochaetota</taxon>
        <taxon>Spirochaetia</taxon>
        <taxon>Brachyspirales</taxon>
        <taxon>Brachyspiraceae</taxon>
        <taxon>Brachyspira</taxon>
    </lineage>
</organism>
<dbReference type="RefSeq" id="WP_013114937.1">
    <property type="nucleotide sequence ID" value="NC_014150.1"/>
</dbReference>
<gene>
    <name evidence="2" type="ordered locus">Bmur_2531</name>
</gene>
<evidence type="ECO:0000259" key="1">
    <source>
        <dbReference type="Pfam" id="PF10135"/>
    </source>
</evidence>
<dbReference type="OrthoDB" id="9796740at2"/>
<proteinExistence type="predicted"/>
<sequence>MNITDKYNLSINSANLSKLENTKKQYGNAKFSIDENIQNTSDNNAVSKYGKDFEKKRLRQVSEDFEALMINQMLKEMRKTVDKSGLIDGGMAEQIFEDMLYDEYAKEFSKTKTFGLADIIYNQMEKYV</sequence>
<dbReference type="Pfam" id="PF10135">
    <property type="entry name" value="Rod-binding"/>
    <property type="match status" value="1"/>
</dbReference>
<keyword evidence="2" id="KW-0282">Flagellum</keyword>
<dbReference type="InterPro" id="IPR019301">
    <property type="entry name" value="Flagellar_prot_FlgJ_N"/>
</dbReference>
<dbReference type="HOGENOM" id="CLU_155700_0_3_12"/>
<reference evidence="2 3" key="1">
    <citation type="journal article" date="2010" name="Stand. Genomic Sci.">
        <title>Complete genome sequence of Brachyspira murdochii type strain (56-150).</title>
        <authorList>
            <person name="Pati A."/>
            <person name="Sikorski J."/>
            <person name="Gronow S."/>
            <person name="Munk C."/>
            <person name="Lapidus A."/>
            <person name="Copeland A."/>
            <person name="Glavina Del Tio T."/>
            <person name="Nolan M."/>
            <person name="Lucas S."/>
            <person name="Chen F."/>
            <person name="Tice H."/>
            <person name="Cheng J.F."/>
            <person name="Han C."/>
            <person name="Detter J.C."/>
            <person name="Bruce D."/>
            <person name="Tapia R."/>
            <person name="Goodwin L."/>
            <person name="Pitluck S."/>
            <person name="Liolios K."/>
            <person name="Ivanova N."/>
            <person name="Mavromatis K."/>
            <person name="Mikhailova N."/>
            <person name="Chen A."/>
            <person name="Palaniappan K."/>
            <person name="Land M."/>
            <person name="Hauser L."/>
            <person name="Chang Y.J."/>
            <person name="Jeffries C.D."/>
            <person name="Spring S."/>
            <person name="Rohde M."/>
            <person name="Goker M."/>
            <person name="Bristow J."/>
            <person name="Eisen J.A."/>
            <person name="Markowitz V."/>
            <person name="Hugenholtz P."/>
            <person name="Kyrpides N.C."/>
            <person name="Klenk H.P."/>
        </authorList>
    </citation>
    <scope>NUCLEOTIDE SEQUENCE [LARGE SCALE GENOMIC DNA]</scope>
    <source>
        <strain evidence="3">ATCC 51284 / DSM 12563 / 56-150</strain>
    </source>
</reference>
<accession>D5U6A1</accession>